<dbReference type="EMBL" id="JBHTAX010000001">
    <property type="protein sequence ID" value="MFC7190757.1"/>
    <property type="molecule type" value="Genomic_DNA"/>
</dbReference>
<dbReference type="Pfam" id="PF24282">
    <property type="entry name" value="DUF7470"/>
    <property type="match status" value="1"/>
</dbReference>
<evidence type="ECO:0000313" key="3">
    <source>
        <dbReference type="Proteomes" id="UP001596417"/>
    </source>
</evidence>
<dbReference type="InterPro" id="IPR055893">
    <property type="entry name" value="DUF7470"/>
</dbReference>
<feature type="transmembrane region" description="Helical" evidence="1">
    <location>
        <begin position="9"/>
        <end position="26"/>
    </location>
</feature>
<dbReference type="GeneID" id="76200405"/>
<sequence length="62" mass="6135">MIDKLGRSGIVGVLVILGGLALIALANPMIAGGLVLVLVGVGLIVHSLLKFALNALGMGGML</sequence>
<protein>
    <submittedName>
        <fullName evidence="2">Uncharacterized protein</fullName>
    </submittedName>
</protein>
<keyword evidence="1" id="KW-1133">Transmembrane helix</keyword>
<evidence type="ECO:0000256" key="1">
    <source>
        <dbReference type="SAM" id="Phobius"/>
    </source>
</evidence>
<dbReference type="RefSeq" id="WP_264555948.1">
    <property type="nucleotide sequence ID" value="NZ_CP109979.1"/>
</dbReference>
<accession>A0ABD5YS49</accession>
<keyword evidence="3" id="KW-1185">Reference proteome</keyword>
<reference evidence="2 3" key="1">
    <citation type="journal article" date="2019" name="Int. J. Syst. Evol. Microbiol.">
        <title>The Global Catalogue of Microorganisms (GCM) 10K type strain sequencing project: providing services to taxonomists for standard genome sequencing and annotation.</title>
        <authorList>
            <consortium name="The Broad Institute Genomics Platform"/>
            <consortium name="The Broad Institute Genome Sequencing Center for Infectious Disease"/>
            <person name="Wu L."/>
            <person name="Ma J."/>
        </authorList>
    </citation>
    <scope>NUCLEOTIDE SEQUENCE [LARGE SCALE GENOMIC DNA]</scope>
    <source>
        <strain evidence="2 3">RDMS1</strain>
    </source>
</reference>
<organism evidence="2 3">
    <name type="scientific">Halocatena marina</name>
    <dbReference type="NCBI Taxonomy" id="2934937"/>
    <lineage>
        <taxon>Archaea</taxon>
        <taxon>Methanobacteriati</taxon>
        <taxon>Methanobacteriota</taxon>
        <taxon>Stenosarchaea group</taxon>
        <taxon>Halobacteria</taxon>
        <taxon>Halobacteriales</taxon>
        <taxon>Natronomonadaceae</taxon>
        <taxon>Halocatena</taxon>
    </lineage>
</organism>
<feature type="transmembrane region" description="Helical" evidence="1">
    <location>
        <begin position="32"/>
        <end position="53"/>
    </location>
</feature>
<dbReference type="Proteomes" id="UP001596417">
    <property type="component" value="Unassembled WGS sequence"/>
</dbReference>
<keyword evidence="1" id="KW-0812">Transmembrane</keyword>
<proteinExistence type="predicted"/>
<comment type="caution">
    <text evidence="2">The sequence shown here is derived from an EMBL/GenBank/DDBJ whole genome shotgun (WGS) entry which is preliminary data.</text>
</comment>
<dbReference type="AlphaFoldDB" id="A0ABD5YS49"/>
<gene>
    <name evidence="2" type="ORF">ACFQL7_13535</name>
</gene>
<name>A0ABD5YS49_9EURY</name>
<keyword evidence="1" id="KW-0472">Membrane</keyword>
<evidence type="ECO:0000313" key="2">
    <source>
        <dbReference type="EMBL" id="MFC7190757.1"/>
    </source>
</evidence>